<dbReference type="PIRSF" id="PIRSF002741">
    <property type="entry name" value="MppA"/>
    <property type="match status" value="1"/>
</dbReference>
<keyword evidence="8" id="KW-1185">Reference proteome</keyword>
<gene>
    <name evidence="7" type="primary">dppE_1</name>
    <name evidence="7" type="ORF">CAFE_19620</name>
</gene>
<sequence length="542" mass="58381">MQNRKMVSVFLALAVLLLSMTGCKNSRPSNADKTILYGLKSDPKTLDPQIASDSSSIIAIGALFEGLARLGADGTAKPGVAERWQANTDSTEFTFYLRGDAKWGNKKPVTANDFVYAFQRAVSPQTGSPVGSQMFCLKNARQISSGKLPPEKLGVSAVDSHTLKVSLEYSYPDFPKLTANAVFMPCSRDFFESTSGRYGLEASYVLGNGPFRIDGKYGWAHDQYLNLRRSATYTGGTVPLPSNVDLQIEGDDLDLSDPVAALKNGVVDAVSVSAAQAGKASAGGCSIVSFEDTTWGLCFNTSSNLMKNVNVRKAFVQALDRKKVLSHLPQDTSAADSILLPGTAFLGQNYRKLAGDPFLLSQDAGAAQTLANGLGELGFSKEDKMESVSVLCPDDDENVKLMLNEMIISWNSQFHNYFNMEAMDKSDLLAKVKSGDYQIALAPITPDSDGPLSVLSLFRSGADGNFTKYSNTAYDALLSKGETGDGVKAADDYAAAEEYLSRQAVFYPLYYGKRYYAMAKGVTGIVFHPYQGGVDFIGAGKE</sequence>
<evidence type="ECO:0000256" key="1">
    <source>
        <dbReference type="ARBA" id="ARBA00004196"/>
    </source>
</evidence>
<comment type="similarity">
    <text evidence="2">Belongs to the bacterial solute-binding protein 5 family.</text>
</comment>
<evidence type="ECO:0000313" key="7">
    <source>
        <dbReference type="EMBL" id="MVB11254.1"/>
    </source>
</evidence>
<dbReference type="Gene3D" id="3.90.76.10">
    <property type="entry name" value="Dipeptide-binding Protein, Domain 1"/>
    <property type="match status" value="1"/>
</dbReference>
<comment type="subcellular location">
    <subcellularLocation>
        <location evidence="1">Cell envelope</location>
    </subcellularLocation>
</comment>
<evidence type="ECO:0000256" key="5">
    <source>
        <dbReference type="SAM" id="SignalP"/>
    </source>
</evidence>
<dbReference type="PROSITE" id="PS51257">
    <property type="entry name" value="PROKAR_LIPOPROTEIN"/>
    <property type="match status" value="1"/>
</dbReference>
<dbReference type="GO" id="GO:0015833">
    <property type="term" value="P:peptide transport"/>
    <property type="evidence" value="ECO:0007669"/>
    <property type="project" value="TreeGrafter"/>
</dbReference>
<dbReference type="EMBL" id="VWXL01000053">
    <property type="protein sequence ID" value="MVB11254.1"/>
    <property type="molecule type" value="Genomic_DNA"/>
</dbReference>
<organism evidence="7 8">
    <name type="scientific">Caproicibacter fermentans</name>
    <dbReference type="NCBI Taxonomy" id="2576756"/>
    <lineage>
        <taxon>Bacteria</taxon>
        <taxon>Bacillati</taxon>
        <taxon>Bacillota</taxon>
        <taxon>Clostridia</taxon>
        <taxon>Eubacteriales</taxon>
        <taxon>Acutalibacteraceae</taxon>
        <taxon>Caproicibacter</taxon>
    </lineage>
</organism>
<name>A0A6N8HZG3_9FIRM</name>
<dbReference type="Proteomes" id="UP000469440">
    <property type="component" value="Unassembled WGS sequence"/>
</dbReference>
<dbReference type="GO" id="GO:0042597">
    <property type="term" value="C:periplasmic space"/>
    <property type="evidence" value="ECO:0007669"/>
    <property type="project" value="UniProtKB-ARBA"/>
</dbReference>
<protein>
    <submittedName>
        <fullName evidence="7">Dipeptide-binding protein DppE</fullName>
    </submittedName>
</protein>
<feature type="signal peptide" evidence="5">
    <location>
        <begin position="1"/>
        <end position="31"/>
    </location>
</feature>
<dbReference type="PANTHER" id="PTHR30290:SF10">
    <property type="entry name" value="PERIPLASMIC OLIGOPEPTIDE-BINDING PROTEIN-RELATED"/>
    <property type="match status" value="1"/>
</dbReference>
<feature type="chain" id="PRO_5026741905" evidence="5">
    <location>
        <begin position="32"/>
        <end position="542"/>
    </location>
</feature>
<reference evidence="7 8" key="1">
    <citation type="submission" date="2019-09" db="EMBL/GenBank/DDBJ databases">
        <title>Genome sequence of Clostridium sp. EA1.</title>
        <authorList>
            <person name="Poehlein A."/>
            <person name="Bengelsdorf F.R."/>
            <person name="Daniel R."/>
        </authorList>
    </citation>
    <scope>NUCLEOTIDE SEQUENCE [LARGE SCALE GENOMIC DNA]</scope>
    <source>
        <strain evidence="7 8">EA1</strain>
    </source>
</reference>
<dbReference type="InterPro" id="IPR039424">
    <property type="entry name" value="SBP_5"/>
</dbReference>
<dbReference type="FunFam" id="3.90.76.10:FF:000001">
    <property type="entry name" value="Oligopeptide ABC transporter substrate-binding protein"/>
    <property type="match status" value="1"/>
</dbReference>
<dbReference type="GO" id="GO:0043190">
    <property type="term" value="C:ATP-binding cassette (ABC) transporter complex"/>
    <property type="evidence" value="ECO:0007669"/>
    <property type="project" value="InterPro"/>
</dbReference>
<dbReference type="InterPro" id="IPR000914">
    <property type="entry name" value="SBP_5_dom"/>
</dbReference>
<keyword evidence="4 5" id="KW-0732">Signal</keyword>
<dbReference type="CDD" id="cd08504">
    <property type="entry name" value="PBP2_OppA"/>
    <property type="match status" value="1"/>
</dbReference>
<dbReference type="Gene3D" id="3.10.105.10">
    <property type="entry name" value="Dipeptide-binding Protein, Domain 3"/>
    <property type="match status" value="1"/>
</dbReference>
<dbReference type="GO" id="GO:1904680">
    <property type="term" value="F:peptide transmembrane transporter activity"/>
    <property type="evidence" value="ECO:0007669"/>
    <property type="project" value="TreeGrafter"/>
</dbReference>
<dbReference type="AlphaFoldDB" id="A0A6N8HZG3"/>
<feature type="domain" description="Solute-binding protein family 5" evidence="6">
    <location>
        <begin position="76"/>
        <end position="465"/>
    </location>
</feature>
<evidence type="ECO:0000256" key="4">
    <source>
        <dbReference type="ARBA" id="ARBA00022729"/>
    </source>
</evidence>
<dbReference type="InterPro" id="IPR030678">
    <property type="entry name" value="Peptide/Ni-bd"/>
</dbReference>
<evidence type="ECO:0000259" key="6">
    <source>
        <dbReference type="Pfam" id="PF00496"/>
    </source>
</evidence>
<comment type="caution">
    <text evidence="7">The sequence shown here is derived from an EMBL/GenBank/DDBJ whole genome shotgun (WGS) entry which is preliminary data.</text>
</comment>
<evidence type="ECO:0000256" key="2">
    <source>
        <dbReference type="ARBA" id="ARBA00005695"/>
    </source>
</evidence>
<dbReference type="Gene3D" id="3.40.190.10">
    <property type="entry name" value="Periplasmic binding protein-like II"/>
    <property type="match status" value="1"/>
</dbReference>
<evidence type="ECO:0000313" key="8">
    <source>
        <dbReference type="Proteomes" id="UP000469440"/>
    </source>
</evidence>
<dbReference type="RefSeq" id="WP_166525110.1">
    <property type="nucleotide sequence ID" value="NZ_VWXL01000053.1"/>
</dbReference>
<dbReference type="SUPFAM" id="SSF53850">
    <property type="entry name" value="Periplasmic binding protein-like II"/>
    <property type="match status" value="1"/>
</dbReference>
<accession>A0A6N8HZG3</accession>
<keyword evidence="3" id="KW-0813">Transport</keyword>
<proteinExistence type="inferred from homology"/>
<evidence type="ECO:0000256" key="3">
    <source>
        <dbReference type="ARBA" id="ARBA00022448"/>
    </source>
</evidence>
<dbReference type="PANTHER" id="PTHR30290">
    <property type="entry name" value="PERIPLASMIC BINDING COMPONENT OF ABC TRANSPORTER"/>
    <property type="match status" value="1"/>
</dbReference>
<dbReference type="Pfam" id="PF00496">
    <property type="entry name" value="SBP_bac_5"/>
    <property type="match status" value="1"/>
</dbReference>
<dbReference type="GO" id="GO:0030313">
    <property type="term" value="C:cell envelope"/>
    <property type="evidence" value="ECO:0007669"/>
    <property type="project" value="UniProtKB-SubCell"/>
</dbReference>